<dbReference type="SUPFAM" id="SSF51905">
    <property type="entry name" value="FAD/NAD(P)-binding domain"/>
    <property type="match status" value="1"/>
</dbReference>
<organism evidence="2 3">
    <name type="scientific">Caldimonas aquatica</name>
    <dbReference type="NCBI Taxonomy" id="376175"/>
    <lineage>
        <taxon>Bacteria</taxon>
        <taxon>Pseudomonadati</taxon>
        <taxon>Pseudomonadota</taxon>
        <taxon>Betaproteobacteria</taxon>
        <taxon>Burkholderiales</taxon>
        <taxon>Sphaerotilaceae</taxon>
        <taxon>Caldimonas</taxon>
    </lineage>
</organism>
<protein>
    <submittedName>
        <fullName evidence="2">Hydroxysqualene dehydroxylase HpnE</fullName>
        <ecNumber evidence="2">1.17.8.1</ecNumber>
    </submittedName>
</protein>
<dbReference type="GO" id="GO:0016491">
    <property type="term" value="F:oxidoreductase activity"/>
    <property type="evidence" value="ECO:0007669"/>
    <property type="project" value="UniProtKB-KW"/>
</dbReference>
<dbReference type="Gene3D" id="3.90.660.10">
    <property type="match status" value="1"/>
</dbReference>
<dbReference type="InterPro" id="IPR002937">
    <property type="entry name" value="Amino_oxidase"/>
</dbReference>
<dbReference type="InterPro" id="IPR050464">
    <property type="entry name" value="Zeta_carotene_desat/Oxidored"/>
</dbReference>
<feature type="domain" description="Amine oxidase" evidence="1">
    <location>
        <begin position="16"/>
        <end position="422"/>
    </location>
</feature>
<dbReference type="Pfam" id="PF01593">
    <property type="entry name" value="Amino_oxidase"/>
    <property type="match status" value="1"/>
</dbReference>
<accession>A0ABY6MN39</accession>
<gene>
    <name evidence="2" type="primary">hpnE</name>
    <name evidence="2" type="ORF">OMP39_09510</name>
</gene>
<dbReference type="Gene3D" id="3.50.50.60">
    <property type="entry name" value="FAD/NAD(P)-binding domain"/>
    <property type="match status" value="2"/>
</dbReference>
<dbReference type="RefSeq" id="WP_264891492.1">
    <property type="nucleotide sequence ID" value="NZ_CP110257.1"/>
</dbReference>
<dbReference type="EC" id="1.17.8.1" evidence="2"/>
<name>A0ABY6MN39_9BURK</name>
<dbReference type="NCBIfam" id="TIGR03467">
    <property type="entry name" value="HpnE"/>
    <property type="match status" value="1"/>
</dbReference>
<dbReference type="Proteomes" id="UP001163266">
    <property type="component" value="Chromosome"/>
</dbReference>
<dbReference type="InterPro" id="IPR017830">
    <property type="entry name" value="SQase_HpnE"/>
</dbReference>
<keyword evidence="3" id="KW-1185">Reference proteome</keyword>
<dbReference type="EMBL" id="CP110257">
    <property type="protein sequence ID" value="UZD53923.1"/>
    <property type="molecule type" value="Genomic_DNA"/>
</dbReference>
<dbReference type="PANTHER" id="PTHR42923">
    <property type="entry name" value="PROTOPORPHYRINOGEN OXIDASE"/>
    <property type="match status" value="1"/>
</dbReference>
<keyword evidence="2" id="KW-0560">Oxidoreductase</keyword>
<reference evidence="2" key="1">
    <citation type="submission" date="2022-10" db="EMBL/GenBank/DDBJ databases">
        <title>Complete genome sequence of Schlegelella aquatica LMG 23380.</title>
        <authorList>
            <person name="Musilova J."/>
            <person name="Kourilova X."/>
            <person name="Bezdicek M."/>
            <person name="Hermankova K."/>
            <person name="Obruca S."/>
            <person name="Sedlar K."/>
        </authorList>
    </citation>
    <scope>NUCLEOTIDE SEQUENCE</scope>
    <source>
        <strain evidence="2">LMG 23380</strain>
    </source>
</reference>
<sequence length="426" mass="45712">MAGTLMRVAVVGAGWAGCAAGVEALRAGHAVTLYEMAAQVGGRARRVEVEGFPLDNGQHILIGAYRETLRLMRAVGARTTLDLLRLPLQLGFPDGTGLFVPRGPAPLALVQGLWAARHWTPPDRLRLIAAALGWALRGWRCPAHLTVAQLTAALPGPVRCGLIDPLCVAALNTPPAEASAAVFLRVLRDALWGGPGASDLLLPRVDLSRLFPERAVTWMRELGAEVRLLHRVHEIRQGPAHWELDGGERFDAVVLATPAWEAARLARQANPAWAAQAARLTYEPIVTVYLRGDGVRLPAPLLALRGEPAQFVFDHGQLDGPQGLLAFVVSGARSWADRGIDAVTEAARRQAEAELARFLRPPLRAVRTLVEKRATFRCTPALERPGARIAENLWAAGDYIAGPYPATLEGAVRSGVEAARALAGGR</sequence>
<evidence type="ECO:0000313" key="3">
    <source>
        <dbReference type="Proteomes" id="UP001163266"/>
    </source>
</evidence>
<proteinExistence type="predicted"/>
<dbReference type="PROSITE" id="PS51257">
    <property type="entry name" value="PROKAR_LIPOPROTEIN"/>
    <property type="match status" value="1"/>
</dbReference>
<evidence type="ECO:0000259" key="1">
    <source>
        <dbReference type="Pfam" id="PF01593"/>
    </source>
</evidence>
<dbReference type="PANTHER" id="PTHR42923:SF47">
    <property type="entry name" value="BLR3003 PROTEIN"/>
    <property type="match status" value="1"/>
</dbReference>
<dbReference type="InterPro" id="IPR036188">
    <property type="entry name" value="FAD/NAD-bd_sf"/>
</dbReference>
<evidence type="ECO:0000313" key="2">
    <source>
        <dbReference type="EMBL" id="UZD53923.1"/>
    </source>
</evidence>